<dbReference type="Pfam" id="PF26488">
    <property type="entry name" value="DUF8158"/>
    <property type="match status" value="1"/>
</dbReference>
<dbReference type="EMBL" id="CP031306">
    <property type="protein sequence ID" value="QCC56453.1"/>
    <property type="molecule type" value="Genomic_DNA"/>
</dbReference>
<evidence type="ECO:0000259" key="2">
    <source>
        <dbReference type="Pfam" id="PF26488"/>
    </source>
</evidence>
<dbReference type="Proteomes" id="UP000296822">
    <property type="component" value="Plasmid unnamed1"/>
</dbReference>
<keyword evidence="3" id="KW-0614">Plasmid</keyword>
<dbReference type="AlphaFoldDB" id="A0A4D6HRF9"/>
<dbReference type="RefSeq" id="WP_049889863.1">
    <property type="nucleotide sequence ID" value="NZ_CP031306.1"/>
</dbReference>
<evidence type="ECO:0000256" key="1">
    <source>
        <dbReference type="SAM" id="MobiDB-lite"/>
    </source>
</evidence>
<organism evidence="3 4">
    <name type="scientific">Natronorubrum bangense</name>
    <dbReference type="NCBI Taxonomy" id="61858"/>
    <lineage>
        <taxon>Archaea</taxon>
        <taxon>Methanobacteriati</taxon>
        <taxon>Methanobacteriota</taxon>
        <taxon>Stenosarchaea group</taxon>
        <taxon>Halobacteria</taxon>
        <taxon>Halobacteriales</taxon>
        <taxon>Natrialbaceae</taxon>
        <taxon>Natronorubrum</taxon>
    </lineage>
</organism>
<dbReference type="InterPro" id="IPR058471">
    <property type="entry name" value="DUF8158"/>
</dbReference>
<protein>
    <recommendedName>
        <fullName evidence="2">DUF8158 domain-containing protein</fullName>
    </recommendedName>
</protein>
<sequence length="119" mass="13563">MYRGNKASASGLDPEAVHTVRERTGNPRHPSVDDVIELVLERAQNPREEHQDAHLDEAMAAVFDRYGEKPVRTVIHRVLVEHYPFRTATVDLEMRNIDGIRIGTTAGWFLEELNVDQDC</sequence>
<accession>A0A4D6HRF9</accession>
<dbReference type="KEGG" id="nbg:DV706_18185"/>
<evidence type="ECO:0000313" key="3">
    <source>
        <dbReference type="EMBL" id="QCC56453.1"/>
    </source>
</evidence>
<feature type="domain" description="DUF8158" evidence="2">
    <location>
        <begin position="15"/>
        <end position="118"/>
    </location>
</feature>
<dbReference type="GeneID" id="39853206"/>
<gene>
    <name evidence="3" type="ORF">DV706_18185</name>
</gene>
<reference evidence="3 4" key="1">
    <citation type="journal article" date="2019" name="Nat. Commun.">
        <title>A new type of DNA phosphorothioation-based antiviral system in archaea.</title>
        <authorList>
            <person name="Xiong L."/>
            <person name="Liu S."/>
            <person name="Chen S."/>
            <person name="Xiao Y."/>
            <person name="Zhu B."/>
            <person name="Gao Y."/>
            <person name="Zhang Y."/>
            <person name="Chen B."/>
            <person name="Luo J."/>
            <person name="Deng Z."/>
            <person name="Chen X."/>
            <person name="Wang L."/>
            <person name="Chen S."/>
        </authorList>
    </citation>
    <scope>NUCLEOTIDE SEQUENCE [LARGE SCALE GENOMIC DNA]</scope>
    <source>
        <strain evidence="3 4">JCM 10635</strain>
        <plasmid evidence="3 4">unnamed1</plasmid>
    </source>
</reference>
<name>A0A4D6HRF9_9EURY</name>
<feature type="compositionally biased region" description="Basic and acidic residues" evidence="1">
    <location>
        <begin position="15"/>
        <end position="25"/>
    </location>
</feature>
<geneLocation type="plasmid" evidence="3">
    <name>unnamed1</name>
</geneLocation>
<proteinExistence type="predicted"/>
<evidence type="ECO:0000313" key="4">
    <source>
        <dbReference type="Proteomes" id="UP000296822"/>
    </source>
</evidence>
<feature type="region of interest" description="Disordered" evidence="1">
    <location>
        <begin position="1"/>
        <end position="30"/>
    </location>
</feature>